<dbReference type="EMBL" id="CP007514">
    <property type="protein sequence ID" value="AHY46362.1"/>
    <property type="molecule type" value="Genomic_DNA"/>
</dbReference>
<organism evidence="1 3">
    <name type="scientific">Rubrobacter radiotolerans</name>
    <name type="common">Arthrobacter radiotolerans</name>
    <dbReference type="NCBI Taxonomy" id="42256"/>
    <lineage>
        <taxon>Bacteria</taxon>
        <taxon>Bacillati</taxon>
        <taxon>Actinomycetota</taxon>
        <taxon>Rubrobacteria</taxon>
        <taxon>Rubrobacterales</taxon>
        <taxon>Rubrobacteraceae</taxon>
        <taxon>Rubrobacter</taxon>
    </lineage>
</organism>
<reference evidence="1 3" key="1">
    <citation type="submission" date="2014-03" db="EMBL/GenBank/DDBJ databases">
        <title>Complete genome sequence of the Radio-Resistant Rubrobacter radiotolerans RSPS-4.</title>
        <authorList>
            <person name="Egas C.C."/>
            <person name="Barroso C.C."/>
            <person name="Froufe H.J.C."/>
            <person name="Pacheco J.J."/>
            <person name="Albuquerque L.L."/>
            <person name="da Costa M.M.S."/>
        </authorList>
    </citation>
    <scope>NUCLEOTIDE SEQUENCE [LARGE SCALE GENOMIC DNA]</scope>
    <source>
        <strain evidence="1 3">RSPS-4</strain>
    </source>
</reference>
<dbReference type="Proteomes" id="UP000025229">
    <property type="component" value="Chromosome"/>
</dbReference>
<dbReference type="eggNOG" id="ENOG502Z7WH">
    <property type="taxonomic scope" value="Bacteria"/>
</dbReference>
<dbReference type="PATRIC" id="fig|42256.3.peg.1092"/>
<evidence type="ECO:0000313" key="1">
    <source>
        <dbReference type="EMBL" id="AHY46362.1"/>
    </source>
</evidence>
<dbReference type="HOGENOM" id="CLU_031037_0_0_11"/>
<dbReference type="STRING" id="42256.RradSPS_1079"/>
<accession>A0A023X1K7</accession>
<gene>
    <name evidence="2" type="primary">cas8c</name>
    <name evidence="1" type="ORF">RradSPS_1079</name>
    <name evidence="2" type="ORF">SIL72_06970</name>
</gene>
<sequence>MILRRLVEYADTRMELPPPMYGEIPVRWMIRLNKDGELEGFSRLGGEDKATKRGRNLMVPTVVRAAGIKPKLLVDNGEYVLGVGREGADEKKVAERHRRFLELVENCALETGVEGVRAVATFLKAWDAGKHEGTLPEDFDPQDNIAFTVGGTEPTESRAVKDFWANSTLAGEGPRMECLVTGRLGPVEQRLPVKVKGLTGIGGQAAGTSLISANKEPFESYGLKNSLTSPISRDAGERFGKALNYLIADEKSRVFIGPSVYVFWTREESAFDPVVMTKPTAESVKLLFDSPVSGLERAGVGSDDFYALALSASGGRAVVRDWLETTVPDVEKKLKRWFVAQRIVTVRGENPEPLGLYALAASAYRDAAKEMTPQVPAALVRAAIKGGRLPEDLIARAVRRNRSESDVTRPRAALIKLVMTYAGGEGAEMAEKLEKLDVESKDAAYNCGRLLAELEALQRAAIPGVKATIVDRYYGAASSTPASVFGTLMRGHTAHIGKVRKERPGVAVAIQDRIGEITTNIGATFPPTLMMREQGVFALGYYHQRASNRAEARAAREAREGRNGEEN</sequence>
<protein>
    <submittedName>
        <fullName evidence="1">CRISPR-associated protein Cas8c/Csd1, subtype I-C/DVULG</fullName>
    </submittedName>
    <submittedName>
        <fullName evidence="2">Type I-C CRISPR-associated protein Cas8c/Csd1</fullName>
    </submittedName>
</protein>
<dbReference type="OrthoDB" id="9778918at2"/>
<dbReference type="Pfam" id="PF09709">
    <property type="entry name" value="Cas_Csd1"/>
    <property type="match status" value="1"/>
</dbReference>
<name>A0A023X1K7_RUBRA</name>
<evidence type="ECO:0000313" key="2">
    <source>
        <dbReference type="EMBL" id="MDX5893769.1"/>
    </source>
</evidence>
<keyword evidence="3" id="KW-1185">Reference proteome</keyword>
<dbReference type="NCBIfam" id="TIGR01863">
    <property type="entry name" value="cas_Csd1"/>
    <property type="match status" value="1"/>
</dbReference>
<dbReference type="RefSeq" id="WP_038681208.1">
    <property type="nucleotide sequence ID" value="NZ_CP007514.1"/>
</dbReference>
<dbReference type="Proteomes" id="UP001281130">
    <property type="component" value="Unassembled WGS sequence"/>
</dbReference>
<dbReference type="AlphaFoldDB" id="A0A023X1K7"/>
<dbReference type="InterPro" id="IPR010144">
    <property type="entry name" value="CRISPR-assoc_prot_Csd1-typ"/>
</dbReference>
<evidence type="ECO:0000313" key="3">
    <source>
        <dbReference type="Proteomes" id="UP000025229"/>
    </source>
</evidence>
<dbReference type="EMBL" id="JAWXXX010000001">
    <property type="protein sequence ID" value="MDX5893769.1"/>
    <property type="molecule type" value="Genomic_DNA"/>
</dbReference>
<dbReference type="KEGG" id="rrd:RradSPS_1079"/>
<proteinExistence type="predicted"/>
<reference evidence="2" key="2">
    <citation type="submission" date="2023-11" db="EMBL/GenBank/DDBJ databases">
        <title>MicrobeMod: A computational toolkit for identifying prokaryotic methylation and restriction-modification with nanopore sequencing.</title>
        <authorList>
            <person name="Crits-Christoph A."/>
            <person name="Kang S.C."/>
            <person name="Lee H."/>
            <person name="Ostrov N."/>
        </authorList>
    </citation>
    <scope>NUCLEOTIDE SEQUENCE</scope>
    <source>
        <strain evidence="2">ATCC 51242</strain>
    </source>
</reference>